<organism evidence="7 8">
    <name type="scientific">Orchesella cincta</name>
    <name type="common">Springtail</name>
    <name type="synonym">Podura cincta</name>
    <dbReference type="NCBI Taxonomy" id="48709"/>
    <lineage>
        <taxon>Eukaryota</taxon>
        <taxon>Metazoa</taxon>
        <taxon>Ecdysozoa</taxon>
        <taxon>Arthropoda</taxon>
        <taxon>Hexapoda</taxon>
        <taxon>Collembola</taxon>
        <taxon>Entomobryomorpha</taxon>
        <taxon>Entomobryoidea</taxon>
        <taxon>Orchesellidae</taxon>
        <taxon>Orchesellinae</taxon>
        <taxon>Orchesella</taxon>
    </lineage>
</organism>
<protein>
    <recommendedName>
        <fullName evidence="2">guanylate cyclase</fullName>
        <ecNumber evidence="2">4.6.1.2</ecNumber>
    </recommendedName>
</protein>
<dbReference type="GO" id="GO:0004672">
    <property type="term" value="F:protein kinase activity"/>
    <property type="evidence" value="ECO:0007669"/>
    <property type="project" value="InterPro"/>
</dbReference>
<dbReference type="GO" id="GO:0005524">
    <property type="term" value="F:ATP binding"/>
    <property type="evidence" value="ECO:0007669"/>
    <property type="project" value="InterPro"/>
</dbReference>
<feature type="domain" description="Protein kinase" evidence="6">
    <location>
        <begin position="1"/>
        <end position="115"/>
    </location>
</feature>
<dbReference type="Proteomes" id="UP000094527">
    <property type="component" value="Unassembled WGS sequence"/>
</dbReference>
<evidence type="ECO:0000259" key="6">
    <source>
        <dbReference type="PROSITE" id="PS50011"/>
    </source>
</evidence>
<dbReference type="AlphaFoldDB" id="A0A1D2N3V2"/>
<dbReference type="Gene3D" id="1.10.510.10">
    <property type="entry name" value="Transferase(Phosphotransferase) domain 1"/>
    <property type="match status" value="1"/>
</dbReference>
<accession>A0A1D2N3V2</accession>
<dbReference type="SUPFAM" id="SSF56112">
    <property type="entry name" value="Protein kinase-like (PK-like)"/>
    <property type="match status" value="1"/>
</dbReference>
<keyword evidence="5" id="KW-0141">cGMP biosynthesis</keyword>
<name>A0A1D2N3V2_ORCCI</name>
<evidence type="ECO:0000256" key="5">
    <source>
        <dbReference type="ARBA" id="ARBA00023293"/>
    </source>
</evidence>
<dbReference type="InterPro" id="IPR001245">
    <property type="entry name" value="Ser-Thr/Tyr_kinase_cat_dom"/>
</dbReference>
<dbReference type="OrthoDB" id="1890790at2759"/>
<comment type="caution">
    <text evidence="7">The sequence shown here is derived from an EMBL/GenBank/DDBJ whole genome shotgun (WGS) entry which is preliminary data.</text>
</comment>
<dbReference type="PANTHER" id="PTHR11920:SF462">
    <property type="entry name" value="GUANYLATE CYCLASE"/>
    <property type="match status" value="1"/>
</dbReference>
<evidence type="ECO:0000313" key="8">
    <source>
        <dbReference type="Proteomes" id="UP000094527"/>
    </source>
</evidence>
<reference evidence="7 8" key="1">
    <citation type="journal article" date="2016" name="Genome Biol. Evol.">
        <title>Gene Family Evolution Reflects Adaptation to Soil Environmental Stressors in the Genome of the Collembolan Orchesella cincta.</title>
        <authorList>
            <person name="Faddeeva-Vakhrusheva A."/>
            <person name="Derks M.F."/>
            <person name="Anvar S.Y."/>
            <person name="Agamennone V."/>
            <person name="Suring W."/>
            <person name="Smit S."/>
            <person name="van Straalen N.M."/>
            <person name="Roelofs D."/>
        </authorList>
    </citation>
    <scope>NUCLEOTIDE SEQUENCE [LARGE SCALE GENOMIC DNA]</scope>
    <source>
        <tissue evidence="7">Mixed pool</tissue>
    </source>
</reference>
<keyword evidence="3" id="KW-0547">Nucleotide-binding</keyword>
<evidence type="ECO:0000256" key="4">
    <source>
        <dbReference type="ARBA" id="ARBA00023239"/>
    </source>
</evidence>
<evidence type="ECO:0000256" key="3">
    <source>
        <dbReference type="ARBA" id="ARBA00022741"/>
    </source>
</evidence>
<dbReference type="EMBL" id="LJIJ01000247">
    <property type="protein sequence ID" value="ODM99901.1"/>
    <property type="molecule type" value="Genomic_DNA"/>
</dbReference>
<dbReference type="EC" id="4.6.1.2" evidence="2"/>
<proteinExistence type="predicted"/>
<dbReference type="GO" id="GO:0001653">
    <property type="term" value="F:peptide receptor activity"/>
    <property type="evidence" value="ECO:0007669"/>
    <property type="project" value="TreeGrafter"/>
</dbReference>
<dbReference type="GO" id="GO:0004016">
    <property type="term" value="F:adenylate cyclase activity"/>
    <property type="evidence" value="ECO:0007669"/>
    <property type="project" value="TreeGrafter"/>
</dbReference>
<dbReference type="Pfam" id="PF07714">
    <property type="entry name" value="PK_Tyr_Ser-Thr"/>
    <property type="match status" value="1"/>
</dbReference>
<dbReference type="GO" id="GO:0007168">
    <property type="term" value="P:receptor guanylyl cyclase signaling pathway"/>
    <property type="evidence" value="ECO:0007669"/>
    <property type="project" value="TreeGrafter"/>
</dbReference>
<dbReference type="InterPro" id="IPR000719">
    <property type="entry name" value="Prot_kinase_dom"/>
</dbReference>
<gene>
    <name evidence="7" type="ORF">Ocin01_06772</name>
</gene>
<evidence type="ECO:0000256" key="1">
    <source>
        <dbReference type="ARBA" id="ARBA00001436"/>
    </source>
</evidence>
<comment type="catalytic activity">
    <reaction evidence="1">
        <text>GTP = 3',5'-cyclic GMP + diphosphate</text>
        <dbReference type="Rhea" id="RHEA:13665"/>
        <dbReference type="ChEBI" id="CHEBI:33019"/>
        <dbReference type="ChEBI" id="CHEBI:37565"/>
        <dbReference type="ChEBI" id="CHEBI:57746"/>
        <dbReference type="EC" id="4.6.1.2"/>
    </reaction>
</comment>
<dbReference type="GO" id="GO:0005886">
    <property type="term" value="C:plasma membrane"/>
    <property type="evidence" value="ECO:0007669"/>
    <property type="project" value="TreeGrafter"/>
</dbReference>
<evidence type="ECO:0000256" key="2">
    <source>
        <dbReference type="ARBA" id="ARBA00012202"/>
    </source>
</evidence>
<dbReference type="PROSITE" id="PS50011">
    <property type="entry name" value="PROTEIN_KINASE_DOM"/>
    <property type="match status" value="1"/>
</dbReference>
<keyword evidence="8" id="KW-1185">Reference proteome</keyword>
<dbReference type="STRING" id="48709.A0A1D2N3V2"/>
<dbReference type="InterPro" id="IPR011009">
    <property type="entry name" value="Kinase-like_dom_sf"/>
</dbReference>
<evidence type="ECO:0000313" key="7">
    <source>
        <dbReference type="EMBL" id="ODM99901.1"/>
    </source>
</evidence>
<sequence length="115" mass="13040">MLSKEIVVKRCLSSDLQGDLVHLRKLAEPSDSFQLKAKAMTVLETIHGLRHENINALIGCLTDGIPALVWEYCSRGSLHDIIKQQDIKLDWAFKLSLLTDLVRVRKYCHLRVDSG</sequence>
<dbReference type="PANTHER" id="PTHR11920">
    <property type="entry name" value="GUANYLYL CYCLASE"/>
    <property type="match status" value="1"/>
</dbReference>
<keyword evidence="4" id="KW-0456">Lyase</keyword>
<dbReference type="InterPro" id="IPR050401">
    <property type="entry name" value="Cyclic_nucleotide_synthase"/>
</dbReference>
<dbReference type="GO" id="GO:0004383">
    <property type="term" value="F:guanylate cyclase activity"/>
    <property type="evidence" value="ECO:0007669"/>
    <property type="project" value="UniProtKB-EC"/>
</dbReference>